<dbReference type="AlphaFoldDB" id="A0A380CW87"/>
<reference evidence="1 2" key="1">
    <citation type="submission" date="2018-06" db="EMBL/GenBank/DDBJ databases">
        <authorList>
            <consortium name="Pathogen Informatics"/>
            <person name="Doyle S."/>
        </authorList>
    </citation>
    <scope>NUCLEOTIDE SEQUENCE [LARGE SCALE GENOMIC DNA]</scope>
    <source>
        <strain evidence="1 2">NCTC11388</strain>
    </source>
</reference>
<sequence>MCVYVKLLIDIVYLTKVYNGSAAKKSVKAVAANQQNTVSKGVKNKKINKITK</sequence>
<accession>A0A380CW87</accession>
<dbReference type="Proteomes" id="UP000254893">
    <property type="component" value="Unassembled WGS sequence"/>
</dbReference>
<evidence type="ECO:0000313" key="1">
    <source>
        <dbReference type="EMBL" id="SUJ30879.1"/>
    </source>
</evidence>
<dbReference type="EMBL" id="UGYW01000002">
    <property type="protein sequence ID" value="SUJ30879.1"/>
    <property type="molecule type" value="Genomic_DNA"/>
</dbReference>
<gene>
    <name evidence="1" type="ORF">NCTC11388_04875</name>
</gene>
<organism evidence="1 2">
    <name type="scientific">Sphingobacterium spiritivorum</name>
    <name type="common">Flavobacterium spiritivorum</name>
    <dbReference type="NCBI Taxonomy" id="258"/>
    <lineage>
        <taxon>Bacteria</taxon>
        <taxon>Pseudomonadati</taxon>
        <taxon>Bacteroidota</taxon>
        <taxon>Sphingobacteriia</taxon>
        <taxon>Sphingobacteriales</taxon>
        <taxon>Sphingobacteriaceae</taxon>
        <taxon>Sphingobacterium</taxon>
    </lineage>
</organism>
<evidence type="ECO:0000313" key="2">
    <source>
        <dbReference type="Proteomes" id="UP000254893"/>
    </source>
</evidence>
<proteinExistence type="predicted"/>
<protein>
    <submittedName>
        <fullName evidence="1">Uncharacterized protein</fullName>
    </submittedName>
</protein>
<name>A0A380CW87_SPHSI</name>